<dbReference type="PROSITE" id="PS50102">
    <property type="entry name" value="RRM"/>
    <property type="match status" value="2"/>
</dbReference>
<dbReference type="SUPFAM" id="SSF54928">
    <property type="entry name" value="RNA-binding domain, RBD"/>
    <property type="match status" value="2"/>
</dbReference>
<protein>
    <recommendedName>
        <fullName evidence="4">Protein alan shepard</fullName>
    </recommendedName>
</protein>
<name>A0AAN9A260_HALRR</name>
<feature type="compositionally biased region" description="Low complexity" evidence="6">
    <location>
        <begin position="101"/>
        <end position="115"/>
    </location>
</feature>
<feature type="domain" description="RRM" evidence="7">
    <location>
        <begin position="309"/>
        <end position="388"/>
    </location>
</feature>
<dbReference type="CDD" id="cd12243">
    <property type="entry name" value="RRM1_MSSP"/>
    <property type="match status" value="1"/>
</dbReference>
<keyword evidence="2 5" id="KW-0694">RNA-binding</keyword>
<evidence type="ECO:0000256" key="4">
    <source>
        <dbReference type="ARBA" id="ARBA00039536"/>
    </source>
</evidence>
<reference evidence="8 9" key="1">
    <citation type="submission" date="2023-11" db="EMBL/GenBank/DDBJ databases">
        <title>Halocaridina rubra genome assembly.</title>
        <authorList>
            <person name="Smith C."/>
        </authorList>
    </citation>
    <scope>NUCLEOTIDE SEQUENCE [LARGE SCALE GENOMIC DNA]</scope>
    <source>
        <strain evidence="8">EP-1</strain>
        <tissue evidence="8">Whole</tissue>
    </source>
</reference>
<dbReference type="PRINTS" id="PR00961">
    <property type="entry name" value="HUDSXLRNA"/>
</dbReference>
<feature type="compositionally biased region" description="Low complexity" evidence="6">
    <location>
        <begin position="177"/>
        <end position="189"/>
    </location>
</feature>
<dbReference type="CDD" id="cd12244">
    <property type="entry name" value="RRM2_MSSP"/>
    <property type="match status" value="1"/>
</dbReference>
<keyword evidence="9" id="KW-1185">Reference proteome</keyword>
<feature type="compositionally biased region" description="Gly residues" evidence="6">
    <location>
        <begin position="190"/>
        <end position="204"/>
    </location>
</feature>
<feature type="non-terminal residue" evidence="8">
    <location>
        <position position="1"/>
    </location>
</feature>
<evidence type="ECO:0000256" key="5">
    <source>
        <dbReference type="PROSITE-ProRule" id="PRU00176"/>
    </source>
</evidence>
<comment type="function">
    <text evidence="3">Has a role in the perception of gravity.</text>
</comment>
<feature type="compositionally biased region" description="Pro residues" evidence="6">
    <location>
        <begin position="136"/>
        <end position="160"/>
    </location>
</feature>
<accession>A0AAN9A260</accession>
<dbReference type="SMART" id="SM00360">
    <property type="entry name" value="RRM"/>
    <property type="match status" value="2"/>
</dbReference>
<dbReference type="EMBL" id="JAXCGZ010008429">
    <property type="protein sequence ID" value="KAK7077661.1"/>
    <property type="molecule type" value="Genomic_DNA"/>
</dbReference>
<proteinExistence type="predicted"/>
<dbReference type="FunFam" id="3.30.70.330:FF:000012">
    <property type="entry name" value="RNA-binding motif, single-stranded-interacting protein 3 isoform 1"/>
    <property type="match status" value="1"/>
</dbReference>
<dbReference type="Proteomes" id="UP001381693">
    <property type="component" value="Unassembled WGS sequence"/>
</dbReference>
<evidence type="ECO:0000256" key="3">
    <source>
        <dbReference type="ARBA" id="ARBA00037469"/>
    </source>
</evidence>
<feature type="compositionally biased region" description="Low complexity" evidence="6">
    <location>
        <begin position="70"/>
        <end position="83"/>
    </location>
</feature>
<dbReference type="GO" id="GO:1990904">
    <property type="term" value="C:ribonucleoprotein complex"/>
    <property type="evidence" value="ECO:0007669"/>
    <property type="project" value="InterPro"/>
</dbReference>
<dbReference type="InterPro" id="IPR035979">
    <property type="entry name" value="RBD_domain_sf"/>
</dbReference>
<feature type="compositionally biased region" description="Low complexity" evidence="6">
    <location>
        <begin position="205"/>
        <end position="223"/>
    </location>
</feature>
<evidence type="ECO:0000256" key="1">
    <source>
        <dbReference type="ARBA" id="ARBA00022737"/>
    </source>
</evidence>
<feature type="region of interest" description="Disordered" evidence="6">
    <location>
        <begin position="530"/>
        <end position="553"/>
    </location>
</feature>
<dbReference type="InterPro" id="IPR000504">
    <property type="entry name" value="RRM_dom"/>
</dbReference>
<evidence type="ECO:0000259" key="7">
    <source>
        <dbReference type="PROSITE" id="PS50102"/>
    </source>
</evidence>
<organism evidence="8 9">
    <name type="scientific">Halocaridina rubra</name>
    <name type="common">Hawaiian red shrimp</name>
    <dbReference type="NCBI Taxonomy" id="373956"/>
    <lineage>
        <taxon>Eukaryota</taxon>
        <taxon>Metazoa</taxon>
        <taxon>Ecdysozoa</taxon>
        <taxon>Arthropoda</taxon>
        <taxon>Crustacea</taxon>
        <taxon>Multicrustacea</taxon>
        <taxon>Malacostraca</taxon>
        <taxon>Eumalacostraca</taxon>
        <taxon>Eucarida</taxon>
        <taxon>Decapoda</taxon>
        <taxon>Pleocyemata</taxon>
        <taxon>Caridea</taxon>
        <taxon>Atyoidea</taxon>
        <taxon>Atyidae</taxon>
        <taxon>Halocaridina</taxon>
    </lineage>
</organism>
<feature type="compositionally biased region" description="Gly residues" evidence="6">
    <location>
        <begin position="116"/>
        <end position="126"/>
    </location>
</feature>
<evidence type="ECO:0000256" key="2">
    <source>
        <dbReference type="ARBA" id="ARBA00022884"/>
    </source>
</evidence>
<comment type="caution">
    <text evidence="8">The sequence shown here is derived from an EMBL/GenBank/DDBJ whole genome shotgun (WGS) entry which is preliminary data.</text>
</comment>
<dbReference type="GO" id="GO:0003723">
    <property type="term" value="F:RNA binding"/>
    <property type="evidence" value="ECO:0007669"/>
    <property type="project" value="UniProtKB-UniRule"/>
</dbReference>
<evidence type="ECO:0000313" key="8">
    <source>
        <dbReference type="EMBL" id="KAK7077661.1"/>
    </source>
</evidence>
<sequence length="553" mass="58422">ASNGPRPNYSGGHTGGGPPGKGGRPPSNPCPGPGVVPYRHGPHAPHSAQPPPPPPQQQQQSQGPPPQGPGPHQQGPQQPPQQGTGATQWVGSGPQQKPHHSQQQQAGGPQPSSGPQSGGGGGGSGGPQYSNVRYPGPHPGPHSGQPPLPSQPTATYPPPSSYHHQSYGSSSGGGHLSGVSPTTTPTSSSTGGGSGGAGGGGGGSSSSYSAASPSQHSHASSYGGEQLSRTNLYIRGLTPDTTDKDLVDMCKKYGNIISTKAILDKNTNKCKGYGFVDFESPAAADKAVKGLQAANIQAQMAKQQEQDPTNLYIANLPPNMNEAELEQLLAQHGQVISTRILRDNNVQSRGVGFARMESREKCELIIQIFNKKVLRGAKEALLVKFADSGNKKRNQYKAKDQSSWERHEAIQVYDQPSLLPQNGTLMPSVAPGAFRQYPPSQVTPYHHLQPFYIMQPQTLQHMDVSSQMMQTTMDTSQMPYSPVLPALTTHMQQLHLTPGTQGGYIASGGYAASPYAPMMPHMAMMDETTAHSPDEYQPYPTTPGPVQCQQQPK</sequence>
<dbReference type="Pfam" id="PF00076">
    <property type="entry name" value="RRM_1"/>
    <property type="match status" value="2"/>
</dbReference>
<evidence type="ECO:0000256" key="6">
    <source>
        <dbReference type="SAM" id="MobiDB-lite"/>
    </source>
</evidence>
<keyword evidence="1" id="KW-0677">Repeat</keyword>
<evidence type="ECO:0000313" key="9">
    <source>
        <dbReference type="Proteomes" id="UP001381693"/>
    </source>
</evidence>
<gene>
    <name evidence="8" type="primary">RBMS1</name>
    <name evidence="8" type="ORF">SK128_001884</name>
</gene>
<dbReference type="InterPro" id="IPR002343">
    <property type="entry name" value="Hud_Sxl_RNA"/>
</dbReference>
<dbReference type="FunFam" id="3.30.70.330:FF:000169">
    <property type="entry name" value="protein alan shepard isoform X4"/>
    <property type="match status" value="1"/>
</dbReference>
<feature type="region of interest" description="Disordered" evidence="6">
    <location>
        <begin position="1"/>
        <end position="225"/>
    </location>
</feature>
<dbReference type="PANTHER" id="PTHR24012">
    <property type="entry name" value="RNA BINDING PROTEIN"/>
    <property type="match status" value="1"/>
</dbReference>
<feature type="compositionally biased region" description="Gly residues" evidence="6">
    <location>
        <begin position="12"/>
        <end position="23"/>
    </location>
</feature>
<dbReference type="AlphaFoldDB" id="A0AAN9A260"/>
<dbReference type="InterPro" id="IPR012677">
    <property type="entry name" value="Nucleotide-bd_a/b_plait_sf"/>
</dbReference>
<dbReference type="Gene3D" id="3.30.70.330">
    <property type="match status" value="2"/>
</dbReference>
<feature type="domain" description="RRM" evidence="7">
    <location>
        <begin position="230"/>
        <end position="303"/>
    </location>
</feature>